<dbReference type="PANTHER" id="PTHR31223:SF70">
    <property type="entry name" value="LOG FAMILY PROTEIN YJL055W"/>
    <property type="match status" value="1"/>
</dbReference>
<organism evidence="1">
    <name type="scientific">marine sediment metagenome</name>
    <dbReference type="NCBI Taxonomy" id="412755"/>
    <lineage>
        <taxon>unclassified sequences</taxon>
        <taxon>metagenomes</taxon>
        <taxon>ecological metagenomes</taxon>
    </lineage>
</organism>
<evidence type="ECO:0008006" key="2">
    <source>
        <dbReference type="Google" id="ProtNLM"/>
    </source>
</evidence>
<proteinExistence type="predicted"/>
<dbReference type="GO" id="GO:0016799">
    <property type="term" value="F:hydrolase activity, hydrolyzing N-glycosyl compounds"/>
    <property type="evidence" value="ECO:0007669"/>
    <property type="project" value="TreeGrafter"/>
</dbReference>
<feature type="non-terminal residue" evidence="1">
    <location>
        <position position="48"/>
    </location>
</feature>
<dbReference type="GO" id="GO:0005829">
    <property type="term" value="C:cytosol"/>
    <property type="evidence" value="ECO:0007669"/>
    <property type="project" value="TreeGrafter"/>
</dbReference>
<dbReference type="GO" id="GO:0005634">
    <property type="term" value="C:nucleus"/>
    <property type="evidence" value="ECO:0007669"/>
    <property type="project" value="TreeGrafter"/>
</dbReference>
<dbReference type="EMBL" id="BART01036001">
    <property type="protein sequence ID" value="GAH06742.1"/>
    <property type="molecule type" value="Genomic_DNA"/>
</dbReference>
<dbReference type="AlphaFoldDB" id="X1CGG4"/>
<accession>X1CGG4</accession>
<dbReference type="Gene3D" id="3.40.50.450">
    <property type="match status" value="1"/>
</dbReference>
<reference evidence="1" key="1">
    <citation type="journal article" date="2014" name="Front. Microbiol.">
        <title>High frequency of phylogenetically diverse reductive dehalogenase-homologous genes in deep subseafloor sedimentary metagenomes.</title>
        <authorList>
            <person name="Kawai M."/>
            <person name="Futagami T."/>
            <person name="Toyoda A."/>
            <person name="Takaki Y."/>
            <person name="Nishi S."/>
            <person name="Hori S."/>
            <person name="Arai W."/>
            <person name="Tsubouchi T."/>
            <person name="Morono Y."/>
            <person name="Uchiyama I."/>
            <person name="Ito T."/>
            <person name="Fujiyama A."/>
            <person name="Inagaki F."/>
            <person name="Takami H."/>
        </authorList>
    </citation>
    <scope>NUCLEOTIDE SEQUENCE</scope>
    <source>
        <strain evidence="1">Expedition CK06-06</strain>
    </source>
</reference>
<name>X1CGG4_9ZZZZ</name>
<sequence>MKRIGVFCGSSSGARPDYTHAALELGHVLVERGIGLVYGGGRIGLMGA</sequence>
<evidence type="ECO:0000313" key="1">
    <source>
        <dbReference type="EMBL" id="GAH06742.1"/>
    </source>
</evidence>
<protein>
    <recommendedName>
        <fullName evidence="2">TIGR00730 family Rossman fold protein</fullName>
    </recommendedName>
</protein>
<comment type="caution">
    <text evidence="1">The sequence shown here is derived from an EMBL/GenBank/DDBJ whole genome shotgun (WGS) entry which is preliminary data.</text>
</comment>
<gene>
    <name evidence="1" type="ORF">S01H4_60897</name>
</gene>
<dbReference type="PANTHER" id="PTHR31223">
    <property type="entry name" value="LOG FAMILY PROTEIN YJL055W"/>
    <property type="match status" value="1"/>
</dbReference>
<dbReference type="SUPFAM" id="SSF102405">
    <property type="entry name" value="MCP/YpsA-like"/>
    <property type="match status" value="1"/>
</dbReference>
<dbReference type="GO" id="GO:0009691">
    <property type="term" value="P:cytokinin biosynthetic process"/>
    <property type="evidence" value="ECO:0007669"/>
    <property type="project" value="TreeGrafter"/>
</dbReference>